<gene>
    <name evidence="1" type="ORF">KFE25_004646</name>
</gene>
<evidence type="ECO:0000313" key="1">
    <source>
        <dbReference type="EMBL" id="KAG8462670.1"/>
    </source>
</evidence>
<protein>
    <submittedName>
        <fullName evidence="1">Uncharacterized protein</fullName>
    </submittedName>
</protein>
<dbReference type="AlphaFoldDB" id="A0A8J5XNV3"/>
<name>A0A8J5XNV3_DIALT</name>
<accession>A0A8J5XNV3</accession>
<comment type="caution">
    <text evidence="1">The sequence shown here is derived from an EMBL/GenBank/DDBJ whole genome shotgun (WGS) entry which is preliminary data.</text>
</comment>
<keyword evidence="2" id="KW-1185">Reference proteome</keyword>
<organism evidence="1 2">
    <name type="scientific">Diacronema lutheri</name>
    <name type="common">Unicellular marine alga</name>
    <name type="synonym">Monochrysis lutheri</name>
    <dbReference type="NCBI Taxonomy" id="2081491"/>
    <lineage>
        <taxon>Eukaryota</taxon>
        <taxon>Haptista</taxon>
        <taxon>Haptophyta</taxon>
        <taxon>Pavlovophyceae</taxon>
        <taxon>Pavlovales</taxon>
        <taxon>Pavlovaceae</taxon>
        <taxon>Diacronema</taxon>
    </lineage>
</organism>
<dbReference type="Proteomes" id="UP000751190">
    <property type="component" value="Unassembled WGS sequence"/>
</dbReference>
<proteinExistence type="predicted"/>
<dbReference type="EMBL" id="JAGTXO010000019">
    <property type="protein sequence ID" value="KAG8462670.1"/>
    <property type="molecule type" value="Genomic_DNA"/>
</dbReference>
<evidence type="ECO:0000313" key="2">
    <source>
        <dbReference type="Proteomes" id="UP000751190"/>
    </source>
</evidence>
<reference evidence="1" key="1">
    <citation type="submission" date="2021-05" db="EMBL/GenBank/DDBJ databases">
        <title>The genome of the haptophyte Pavlova lutheri (Diacronema luteri, Pavlovales) - a model for lipid biosynthesis in eukaryotic algae.</title>
        <authorList>
            <person name="Hulatt C.J."/>
            <person name="Posewitz M.C."/>
        </authorList>
    </citation>
    <scope>NUCLEOTIDE SEQUENCE</scope>
    <source>
        <strain evidence="1">NIVA-4/92</strain>
    </source>
</reference>
<sequence length="89" mass="9279">MPSHKPAPSSAQVKAGGRYVNGRLAPALTLPIAHTAELRAGKPTVVCVARRRADEPGALSSDSAGAPEAVRRAAAVLGLVERLTLWHFC</sequence>